<dbReference type="Proteomes" id="UP000824120">
    <property type="component" value="Chromosome 9"/>
</dbReference>
<evidence type="ECO:0000313" key="1">
    <source>
        <dbReference type="EMBL" id="KAG5584882.1"/>
    </source>
</evidence>
<gene>
    <name evidence="1" type="ORF">H5410_045316</name>
</gene>
<comment type="caution">
    <text evidence="1">The sequence shown here is derived from an EMBL/GenBank/DDBJ whole genome shotgun (WGS) entry which is preliminary data.</text>
</comment>
<reference evidence="1 2" key="1">
    <citation type="submission" date="2020-09" db="EMBL/GenBank/DDBJ databases">
        <title>De no assembly of potato wild relative species, Solanum commersonii.</title>
        <authorList>
            <person name="Cho K."/>
        </authorList>
    </citation>
    <scope>NUCLEOTIDE SEQUENCE [LARGE SCALE GENOMIC DNA]</scope>
    <source>
        <strain evidence="1">LZ3.2</strain>
        <tissue evidence="1">Leaf</tissue>
    </source>
</reference>
<proteinExistence type="predicted"/>
<evidence type="ECO:0000313" key="2">
    <source>
        <dbReference type="Proteomes" id="UP000824120"/>
    </source>
</evidence>
<dbReference type="AlphaFoldDB" id="A0A9J5XAS1"/>
<keyword evidence="2" id="KW-1185">Reference proteome</keyword>
<accession>A0A9J5XAS1</accession>
<protein>
    <submittedName>
        <fullName evidence="1">Uncharacterized protein</fullName>
    </submittedName>
</protein>
<organism evidence="1 2">
    <name type="scientific">Solanum commersonii</name>
    <name type="common">Commerson's wild potato</name>
    <name type="synonym">Commerson's nightshade</name>
    <dbReference type="NCBI Taxonomy" id="4109"/>
    <lineage>
        <taxon>Eukaryota</taxon>
        <taxon>Viridiplantae</taxon>
        <taxon>Streptophyta</taxon>
        <taxon>Embryophyta</taxon>
        <taxon>Tracheophyta</taxon>
        <taxon>Spermatophyta</taxon>
        <taxon>Magnoliopsida</taxon>
        <taxon>eudicotyledons</taxon>
        <taxon>Gunneridae</taxon>
        <taxon>Pentapetalae</taxon>
        <taxon>asterids</taxon>
        <taxon>lamiids</taxon>
        <taxon>Solanales</taxon>
        <taxon>Solanaceae</taxon>
        <taxon>Solanoideae</taxon>
        <taxon>Solaneae</taxon>
        <taxon>Solanum</taxon>
    </lineage>
</organism>
<sequence>MGDGGRNTRLKYLDEAVKHLQEQSTSHSKSFESNAKSFESFNVTLQDIMSQLASAFCLADATTLKDAIIGAPIPPPFLVLGRSSMAHDHHHSSSNPFLLLPLHLLLTHFLHNTL</sequence>
<dbReference type="EMBL" id="JACXVP010000009">
    <property type="protein sequence ID" value="KAG5584882.1"/>
    <property type="molecule type" value="Genomic_DNA"/>
</dbReference>
<name>A0A9J5XAS1_SOLCO</name>